<evidence type="ECO:0000256" key="5">
    <source>
        <dbReference type="ARBA" id="ARBA00022801"/>
    </source>
</evidence>
<keyword evidence="4" id="KW-0255">Endonuclease</keyword>
<comment type="caution">
    <text evidence="8">The sequence shown here is derived from an EMBL/GenBank/DDBJ whole genome shotgun (WGS) entry which is preliminary data.</text>
</comment>
<dbReference type="AlphaFoldDB" id="A0A3N4H056"/>
<evidence type="ECO:0000256" key="7">
    <source>
        <dbReference type="ARBA" id="ARBA00023016"/>
    </source>
</evidence>
<dbReference type="RefSeq" id="WP_123931678.1">
    <property type="nucleotide sequence ID" value="NZ_JBPSDP010000011.1"/>
</dbReference>
<sequence length="63" mass="7068">MKRQAVMKELRKIAKNAGAEMEVSEGGSHTIVTIGDRRTTVPRHNEINELTAKGILRHMKGDR</sequence>
<evidence type="ECO:0000256" key="2">
    <source>
        <dbReference type="ARBA" id="ARBA00022649"/>
    </source>
</evidence>
<evidence type="ECO:0000313" key="9">
    <source>
        <dbReference type="Proteomes" id="UP000267536"/>
    </source>
</evidence>
<dbReference type="GO" id="GO:0004519">
    <property type="term" value="F:endonuclease activity"/>
    <property type="evidence" value="ECO:0007669"/>
    <property type="project" value="UniProtKB-KW"/>
</dbReference>
<reference evidence="8 9" key="1">
    <citation type="submission" date="2018-11" db="EMBL/GenBank/DDBJ databases">
        <title>Draft genome sequence of Gordonia sp. RS15-1S isolated from rice stems.</title>
        <authorList>
            <person name="Muangham S."/>
        </authorList>
    </citation>
    <scope>NUCLEOTIDE SEQUENCE [LARGE SCALE GENOMIC DNA]</scope>
    <source>
        <strain evidence="8 9">RS15-1S</strain>
    </source>
</reference>
<protein>
    <submittedName>
        <fullName evidence="8">Type II toxin-antitoxin system HicA family toxin</fullName>
    </submittedName>
</protein>
<dbReference type="GO" id="GO:0003729">
    <property type="term" value="F:mRNA binding"/>
    <property type="evidence" value="ECO:0007669"/>
    <property type="project" value="InterPro"/>
</dbReference>
<keyword evidence="2" id="KW-1277">Toxin-antitoxin system</keyword>
<keyword evidence="3" id="KW-0540">Nuclease</keyword>
<organism evidence="8 9">
    <name type="scientific">Gordonia oryzae</name>
    <dbReference type="NCBI Taxonomy" id="2487349"/>
    <lineage>
        <taxon>Bacteria</taxon>
        <taxon>Bacillati</taxon>
        <taxon>Actinomycetota</taxon>
        <taxon>Actinomycetes</taxon>
        <taxon>Mycobacteriales</taxon>
        <taxon>Gordoniaceae</taxon>
        <taxon>Gordonia</taxon>
    </lineage>
</organism>
<keyword evidence="5" id="KW-0378">Hydrolase</keyword>
<dbReference type="GO" id="GO:0016787">
    <property type="term" value="F:hydrolase activity"/>
    <property type="evidence" value="ECO:0007669"/>
    <property type="project" value="UniProtKB-KW"/>
</dbReference>
<dbReference type="OrthoDB" id="3432003at2"/>
<evidence type="ECO:0000256" key="6">
    <source>
        <dbReference type="ARBA" id="ARBA00022884"/>
    </source>
</evidence>
<comment type="similarity">
    <text evidence="1">Belongs to the HicA mRNA interferase family.</text>
</comment>
<dbReference type="Pfam" id="PF07927">
    <property type="entry name" value="HicA_toxin"/>
    <property type="match status" value="1"/>
</dbReference>
<dbReference type="InterPro" id="IPR038570">
    <property type="entry name" value="HicA_sf"/>
</dbReference>
<proteinExistence type="inferred from homology"/>
<dbReference type="EMBL" id="RKMH01000011">
    <property type="protein sequence ID" value="RPA58604.1"/>
    <property type="molecule type" value="Genomic_DNA"/>
</dbReference>
<dbReference type="SUPFAM" id="SSF54786">
    <property type="entry name" value="YcfA/nrd intein domain"/>
    <property type="match status" value="1"/>
</dbReference>
<name>A0A3N4H056_9ACTN</name>
<keyword evidence="6" id="KW-0694">RNA-binding</keyword>
<dbReference type="Proteomes" id="UP000267536">
    <property type="component" value="Unassembled WGS sequence"/>
</dbReference>
<gene>
    <name evidence="8" type="ORF">EF294_15725</name>
</gene>
<evidence type="ECO:0000256" key="1">
    <source>
        <dbReference type="ARBA" id="ARBA00006620"/>
    </source>
</evidence>
<dbReference type="InterPro" id="IPR012933">
    <property type="entry name" value="HicA_mRNA_interferase"/>
</dbReference>
<accession>A0A3N4H056</accession>
<dbReference type="Gene3D" id="3.30.920.30">
    <property type="entry name" value="Hypothetical protein"/>
    <property type="match status" value="1"/>
</dbReference>
<evidence type="ECO:0000256" key="4">
    <source>
        <dbReference type="ARBA" id="ARBA00022759"/>
    </source>
</evidence>
<keyword evidence="7" id="KW-0346">Stress response</keyword>
<keyword evidence="9" id="KW-1185">Reference proteome</keyword>
<evidence type="ECO:0000256" key="3">
    <source>
        <dbReference type="ARBA" id="ARBA00022722"/>
    </source>
</evidence>
<evidence type="ECO:0000313" key="8">
    <source>
        <dbReference type="EMBL" id="RPA58604.1"/>
    </source>
</evidence>